<reference evidence="1" key="1">
    <citation type="submission" date="2023-10" db="EMBL/GenBank/DDBJ databases">
        <authorList>
            <person name="Rodriguez Cubillos JULIANA M."/>
            <person name="De Vega J."/>
        </authorList>
    </citation>
    <scope>NUCLEOTIDE SEQUENCE</scope>
</reference>
<dbReference type="Proteomes" id="UP001177021">
    <property type="component" value="Unassembled WGS sequence"/>
</dbReference>
<protein>
    <submittedName>
        <fullName evidence="1">Uncharacterized protein</fullName>
    </submittedName>
</protein>
<comment type="caution">
    <text evidence="1">The sequence shown here is derived from an EMBL/GenBank/DDBJ whole genome shotgun (WGS) entry which is preliminary data.</text>
</comment>
<name>A0ACB0L0S1_TRIPR</name>
<dbReference type="EMBL" id="CASHSV030000311">
    <property type="protein sequence ID" value="CAJ2661037.1"/>
    <property type="molecule type" value="Genomic_DNA"/>
</dbReference>
<organism evidence="1 2">
    <name type="scientific">Trifolium pratense</name>
    <name type="common">Red clover</name>
    <dbReference type="NCBI Taxonomy" id="57577"/>
    <lineage>
        <taxon>Eukaryota</taxon>
        <taxon>Viridiplantae</taxon>
        <taxon>Streptophyta</taxon>
        <taxon>Embryophyta</taxon>
        <taxon>Tracheophyta</taxon>
        <taxon>Spermatophyta</taxon>
        <taxon>Magnoliopsida</taxon>
        <taxon>eudicotyledons</taxon>
        <taxon>Gunneridae</taxon>
        <taxon>Pentapetalae</taxon>
        <taxon>rosids</taxon>
        <taxon>fabids</taxon>
        <taxon>Fabales</taxon>
        <taxon>Fabaceae</taxon>
        <taxon>Papilionoideae</taxon>
        <taxon>50 kb inversion clade</taxon>
        <taxon>NPAAA clade</taxon>
        <taxon>Hologalegina</taxon>
        <taxon>IRL clade</taxon>
        <taxon>Trifolieae</taxon>
        <taxon>Trifolium</taxon>
    </lineage>
</organism>
<accession>A0ACB0L0S1</accession>
<evidence type="ECO:0000313" key="2">
    <source>
        <dbReference type="Proteomes" id="UP001177021"/>
    </source>
</evidence>
<evidence type="ECO:0000313" key="1">
    <source>
        <dbReference type="EMBL" id="CAJ2661037.1"/>
    </source>
</evidence>
<gene>
    <name evidence="1" type="ORF">MILVUS5_LOCUS26844</name>
</gene>
<keyword evidence="2" id="KW-1185">Reference proteome</keyword>
<proteinExistence type="predicted"/>
<sequence length="227" mass="25940">MAISSGTGNHQEQHAHGNFDPAIYWTPEEQATLEDLLTEYASISNITLRYLEIVPALNDKSVRDVALRVRWMNVNKKEDIRRRKDGHNLARKSKGKKMLTKSHERVSDPAAKSSQFSAARPNVPPYAQPMIRIDNDNAIPYAAIGGPTAELLEQNTRASSQISANLSSRQIYENLYLLCRIRDNFFRIIMNERKDSSEVMKKMPSPPWNMNEELANYILPLPRHQPQ</sequence>